<evidence type="ECO:0000256" key="2">
    <source>
        <dbReference type="ARBA" id="ARBA00003522"/>
    </source>
</evidence>
<dbReference type="PANTHER" id="PTHR43787">
    <property type="entry name" value="FEMO COFACTOR BIOSYNTHESIS PROTEIN NIFB-RELATED"/>
    <property type="match status" value="1"/>
</dbReference>
<dbReference type="UniPathway" id="UPA00782"/>
<dbReference type="GO" id="GO:0046872">
    <property type="term" value="F:metal ion binding"/>
    <property type="evidence" value="ECO:0007669"/>
    <property type="project" value="UniProtKB-KW"/>
</dbReference>
<evidence type="ECO:0000256" key="1">
    <source>
        <dbReference type="ARBA" id="ARBA00001966"/>
    </source>
</evidence>
<keyword evidence="6" id="KW-0004">4Fe-4S</keyword>
<dbReference type="Pfam" id="PF04055">
    <property type="entry name" value="Radical_SAM"/>
    <property type="match status" value="1"/>
</dbReference>
<dbReference type="EMBL" id="BAVR01000011">
    <property type="protein sequence ID" value="GAE87897.1"/>
    <property type="molecule type" value="Genomic_DNA"/>
</dbReference>
<feature type="domain" description="Radical SAM core" evidence="15">
    <location>
        <begin position="20"/>
        <end position="263"/>
    </location>
</feature>
<evidence type="ECO:0000256" key="5">
    <source>
        <dbReference type="ARBA" id="ARBA00021702"/>
    </source>
</evidence>
<organism evidence="16 17">
    <name type="scientific">Acetivibrio straminisolvens JCM 21531</name>
    <dbReference type="NCBI Taxonomy" id="1294263"/>
    <lineage>
        <taxon>Bacteria</taxon>
        <taxon>Bacillati</taxon>
        <taxon>Bacillota</taxon>
        <taxon>Clostridia</taxon>
        <taxon>Eubacteriales</taxon>
        <taxon>Oscillospiraceae</taxon>
        <taxon>Acetivibrio</taxon>
    </lineage>
</organism>
<dbReference type="OrthoDB" id="9800746at2"/>
<dbReference type="SMART" id="SM00729">
    <property type="entry name" value="Elp3"/>
    <property type="match status" value="1"/>
</dbReference>
<evidence type="ECO:0000256" key="4">
    <source>
        <dbReference type="ARBA" id="ARBA00006804"/>
    </source>
</evidence>
<keyword evidence="8" id="KW-0479">Metal-binding</keyword>
<dbReference type="AlphaFoldDB" id="W4V422"/>
<keyword evidence="10" id="KW-0411">Iron-sulfur</keyword>
<dbReference type="InterPro" id="IPR058240">
    <property type="entry name" value="rSAM_sf"/>
</dbReference>
<keyword evidence="17" id="KW-1185">Reference proteome</keyword>
<evidence type="ECO:0000256" key="7">
    <source>
        <dbReference type="ARBA" id="ARBA00022691"/>
    </source>
</evidence>
<dbReference type="InterPro" id="IPR007197">
    <property type="entry name" value="rSAM"/>
</dbReference>
<evidence type="ECO:0000256" key="3">
    <source>
        <dbReference type="ARBA" id="ARBA00005155"/>
    </source>
</evidence>
<dbReference type="GO" id="GO:0051539">
    <property type="term" value="F:4 iron, 4 sulfur cluster binding"/>
    <property type="evidence" value="ECO:0007669"/>
    <property type="project" value="UniProtKB-KW"/>
</dbReference>
<dbReference type="CDD" id="cd01335">
    <property type="entry name" value="Radical_SAM"/>
    <property type="match status" value="1"/>
</dbReference>
<dbReference type="GO" id="GO:0016829">
    <property type="term" value="F:lyase activity"/>
    <property type="evidence" value="ECO:0007669"/>
    <property type="project" value="UniProtKB-KW"/>
</dbReference>
<evidence type="ECO:0000256" key="8">
    <source>
        <dbReference type="ARBA" id="ARBA00022723"/>
    </source>
</evidence>
<reference evidence="16" key="1">
    <citation type="journal article" date="2014" name="Genome Announc.">
        <title>Draft Genome Sequence of Clostridium straminisolvens Strain JCM 21531T, Isolated from a Cellulose-Degrading Bacterial Community.</title>
        <authorList>
            <person name="Yuki M."/>
            <person name="Oshima K."/>
            <person name="Suda W."/>
            <person name="Sakamoto M."/>
            <person name="Kitamura K."/>
            <person name="Iida T."/>
            <person name="Hattori M."/>
            <person name="Ohkuma M."/>
        </authorList>
    </citation>
    <scope>NUCLEOTIDE SEQUENCE [LARGE SCALE GENOMIC DNA]</scope>
    <source>
        <strain evidence="16">JCM 21531</strain>
    </source>
</reference>
<dbReference type="SUPFAM" id="SSF102114">
    <property type="entry name" value="Radical SAM enzymes"/>
    <property type="match status" value="1"/>
</dbReference>
<evidence type="ECO:0000313" key="16">
    <source>
        <dbReference type="EMBL" id="GAE87897.1"/>
    </source>
</evidence>
<keyword evidence="11" id="KW-0535">Nitrogen fixation</keyword>
<comment type="similarity">
    <text evidence="4">Belongs to the radical SAM superfamily. NifB family.</text>
</comment>
<evidence type="ECO:0000256" key="6">
    <source>
        <dbReference type="ARBA" id="ARBA00022485"/>
    </source>
</evidence>
<dbReference type="SFLD" id="SFLDS00029">
    <property type="entry name" value="Radical_SAM"/>
    <property type="match status" value="1"/>
</dbReference>
<keyword evidence="9" id="KW-0408">Iron</keyword>
<protein>
    <recommendedName>
        <fullName evidence="5">FeMo cofactor biosynthesis protein NifB</fullName>
    </recommendedName>
    <alternativeName>
        <fullName evidence="14">Nitrogenase cofactor maturase NifB</fullName>
    </alternativeName>
    <alternativeName>
        <fullName evidence="13">Radical SAM assemblase NifB</fullName>
    </alternativeName>
</protein>
<gene>
    <name evidence="16" type="ORF">JCM21531_1302</name>
</gene>
<dbReference type="STRING" id="1294263.JCM21531_1302"/>
<keyword evidence="12" id="KW-0456">Lyase</keyword>
<dbReference type="InterPro" id="IPR013785">
    <property type="entry name" value="Aldolase_TIM"/>
</dbReference>
<comment type="function">
    <text evidence="2">Involved in the biosynthesis of the iron-molybdenum cofactor (FeMo-co or M-cluster) found in the dinitrogenase enzyme of the nitrogenase complex in nitrogen-fixing microorganisms. NifB catalyzes the crucial step of radical SAM-dependent carbide insertion that occurs concomitant with the insertion of a 9th sulfur and the rearrangement/coupling of two [4Fe-4S] clusters into a [8Fe-9S-C] cluster, the precursor to the M-cluster.</text>
</comment>
<dbReference type="PANTHER" id="PTHR43787:SF13">
    <property type="entry name" value="FEMO COFACTOR BIOSYNTHESIS PROTEIN NIFB"/>
    <property type="match status" value="1"/>
</dbReference>
<evidence type="ECO:0000256" key="12">
    <source>
        <dbReference type="ARBA" id="ARBA00023239"/>
    </source>
</evidence>
<sequence>MAFTYEDLKKNHPCFAAGAKNNKGRVHLPVSYGCNIACNFCKRDINDTDNRPGVASGIITPQEAVETVRRAVELCPDITVAGVAGPGDTLATPYALQTFRLIKEEFPHIIKCMSTNGLLLPEYADEIIDVGIDSLTVTVNAVDPKIQAQICEDIVYHGKCYEGIEAAKILIQNQLAGIKKVSQSGITVKVNTVLIPEINADHVVEVAKTVAQHGAKIYNIIPLIPQHKLSWCSTPGCDLISKVRSQAQAYINVFRHCQRCRADAAGVPGGKDISEKLYIRPVKLENTFSHAKSQLSPKHKSL</sequence>
<comment type="caution">
    <text evidence="16">The sequence shown here is derived from an EMBL/GenBank/DDBJ whole genome shotgun (WGS) entry which is preliminary data.</text>
</comment>
<evidence type="ECO:0000256" key="13">
    <source>
        <dbReference type="ARBA" id="ARBA00030926"/>
    </source>
</evidence>
<keyword evidence="7" id="KW-0949">S-adenosyl-L-methionine</keyword>
<evidence type="ECO:0000256" key="11">
    <source>
        <dbReference type="ARBA" id="ARBA00023231"/>
    </source>
</evidence>
<evidence type="ECO:0000313" key="17">
    <source>
        <dbReference type="Proteomes" id="UP000019109"/>
    </source>
</evidence>
<comment type="pathway">
    <text evidence="3">Cofactor biosynthesis; Fe-Mo cofactor biosynthesis.</text>
</comment>
<evidence type="ECO:0000259" key="15">
    <source>
        <dbReference type="PROSITE" id="PS51918"/>
    </source>
</evidence>
<evidence type="ECO:0000256" key="10">
    <source>
        <dbReference type="ARBA" id="ARBA00023014"/>
    </source>
</evidence>
<evidence type="ECO:0000256" key="14">
    <source>
        <dbReference type="ARBA" id="ARBA00032102"/>
    </source>
</evidence>
<proteinExistence type="inferred from homology"/>
<accession>W4V422</accession>
<dbReference type="PROSITE" id="PS51918">
    <property type="entry name" value="RADICAL_SAM"/>
    <property type="match status" value="1"/>
</dbReference>
<dbReference type="RefSeq" id="WP_054847002.1">
    <property type="nucleotide sequence ID" value="NZ_BAVR01000011.1"/>
</dbReference>
<evidence type="ECO:0000256" key="9">
    <source>
        <dbReference type="ARBA" id="ARBA00023004"/>
    </source>
</evidence>
<comment type="cofactor">
    <cofactor evidence="1">
        <name>[4Fe-4S] cluster</name>
        <dbReference type="ChEBI" id="CHEBI:49883"/>
    </cofactor>
</comment>
<dbReference type="InterPro" id="IPR006638">
    <property type="entry name" value="Elp3/MiaA/NifB-like_rSAM"/>
</dbReference>
<dbReference type="Gene3D" id="3.20.20.70">
    <property type="entry name" value="Aldolase class I"/>
    <property type="match status" value="1"/>
</dbReference>
<dbReference type="SFLD" id="SFLDG01067">
    <property type="entry name" value="SPASM/twitch_domain_containing"/>
    <property type="match status" value="1"/>
</dbReference>
<dbReference type="Proteomes" id="UP000019109">
    <property type="component" value="Unassembled WGS sequence"/>
</dbReference>
<name>W4V422_9FIRM</name>